<dbReference type="EMBL" id="WUMV01000010">
    <property type="protein sequence ID" value="MXN67276.1"/>
    <property type="molecule type" value="Genomic_DNA"/>
</dbReference>
<evidence type="ECO:0000313" key="7">
    <source>
        <dbReference type="Proteomes" id="UP000433101"/>
    </source>
</evidence>
<dbReference type="InterPro" id="IPR036390">
    <property type="entry name" value="WH_DNA-bd_sf"/>
</dbReference>
<dbReference type="Pfam" id="PF07729">
    <property type="entry name" value="FCD"/>
    <property type="match status" value="1"/>
</dbReference>
<keyword evidence="3" id="KW-0804">Transcription</keyword>
<accession>A0A7X3S9T5</accession>
<dbReference type="InterPro" id="IPR011711">
    <property type="entry name" value="GntR_C"/>
</dbReference>
<dbReference type="SMART" id="SM00345">
    <property type="entry name" value="HTH_GNTR"/>
    <property type="match status" value="1"/>
</dbReference>
<evidence type="ECO:0000313" key="6">
    <source>
        <dbReference type="EMBL" id="MXN67276.1"/>
    </source>
</evidence>
<keyword evidence="7" id="KW-1185">Reference proteome</keyword>
<dbReference type="GO" id="GO:0003700">
    <property type="term" value="F:DNA-binding transcription factor activity"/>
    <property type="evidence" value="ECO:0007669"/>
    <property type="project" value="InterPro"/>
</dbReference>
<gene>
    <name evidence="6" type="ORF">GR183_20400</name>
</gene>
<evidence type="ECO:0000256" key="1">
    <source>
        <dbReference type="ARBA" id="ARBA00023015"/>
    </source>
</evidence>
<sequence>MENGDQNASSRPTARPRKPRAPNAPPKAHRHQGASLPARNSDFVYQDLRREIISMRLTPGTAILEKNLAQRYGVSRTPVREAIVRLAKDRLIDVVAKSGTFVAPIPLAMVREALVARRALEAATVREATEKASESQFMEIRAIIQRQRENAQAGDEAAFHRADDDFHAAIAAAGRLAGIWDMIQQIRIQIERYRRLTLPQPGRMLKVVGEHEAVLEAMVRRDADEAVAKMAYHLNNLQLDIAVFRDMWPDYFLLDPAVDSDLLAE</sequence>
<dbReference type="SUPFAM" id="SSF48008">
    <property type="entry name" value="GntR ligand-binding domain-like"/>
    <property type="match status" value="1"/>
</dbReference>
<dbReference type="SUPFAM" id="SSF46785">
    <property type="entry name" value="Winged helix' DNA-binding domain"/>
    <property type="match status" value="1"/>
</dbReference>
<feature type="domain" description="HTH gntR-type" evidence="5">
    <location>
        <begin position="38"/>
        <end position="105"/>
    </location>
</feature>
<dbReference type="PANTHER" id="PTHR43537">
    <property type="entry name" value="TRANSCRIPTIONAL REGULATOR, GNTR FAMILY"/>
    <property type="match status" value="1"/>
</dbReference>
<comment type="caution">
    <text evidence="6">The sequence shown here is derived from an EMBL/GenBank/DDBJ whole genome shotgun (WGS) entry which is preliminary data.</text>
</comment>
<dbReference type="PANTHER" id="PTHR43537:SF51">
    <property type="entry name" value="HTH-TYPE TRANSCRIPTIONAL REGULATOR LGOR-RELATED"/>
    <property type="match status" value="1"/>
</dbReference>
<dbReference type="InterPro" id="IPR036388">
    <property type="entry name" value="WH-like_DNA-bd_sf"/>
</dbReference>
<evidence type="ECO:0000256" key="3">
    <source>
        <dbReference type="ARBA" id="ARBA00023163"/>
    </source>
</evidence>
<dbReference type="InterPro" id="IPR000524">
    <property type="entry name" value="Tscrpt_reg_HTH_GntR"/>
</dbReference>
<protein>
    <submittedName>
        <fullName evidence="6">FCD domain-containing protein</fullName>
    </submittedName>
</protein>
<dbReference type="SMART" id="SM00895">
    <property type="entry name" value="FCD"/>
    <property type="match status" value="1"/>
</dbReference>
<dbReference type="Proteomes" id="UP000433101">
    <property type="component" value="Unassembled WGS sequence"/>
</dbReference>
<feature type="region of interest" description="Disordered" evidence="4">
    <location>
        <begin position="1"/>
        <end position="40"/>
    </location>
</feature>
<organism evidence="6 7">
    <name type="scientific">Stappia sediminis</name>
    <dbReference type="NCBI Taxonomy" id="2692190"/>
    <lineage>
        <taxon>Bacteria</taxon>
        <taxon>Pseudomonadati</taxon>
        <taxon>Pseudomonadota</taxon>
        <taxon>Alphaproteobacteria</taxon>
        <taxon>Hyphomicrobiales</taxon>
        <taxon>Stappiaceae</taxon>
        <taxon>Stappia</taxon>
    </lineage>
</organism>
<keyword evidence="2" id="KW-0238">DNA-binding</keyword>
<dbReference type="InterPro" id="IPR008920">
    <property type="entry name" value="TF_FadR/GntR_C"/>
</dbReference>
<dbReference type="Pfam" id="PF00392">
    <property type="entry name" value="GntR"/>
    <property type="match status" value="1"/>
</dbReference>
<evidence type="ECO:0000256" key="2">
    <source>
        <dbReference type="ARBA" id="ARBA00023125"/>
    </source>
</evidence>
<dbReference type="AlphaFoldDB" id="A0A7X3S9T5"/>
<evidence type="ECO:0000259" key="5">
    <source>
        <dbReference type="PROSITE" id="PS50949"/>
    </source>
</evidence>
<name>A0A7X3S9T5_9HYPH</name>
<dbReference type="GO" id="GO:0003677">
    <property type="term" value="F:DNA binding"/>
    <property type="evidence" value="ECO:0007669"/>
    <property type="project" value="UniProtKB-KW"/>
</dbReference>
<evidence type="ECO:0000256" key="4">
    <source>
        <dbReference type="SAM" id="MobiDB-lite"/>
    </source>
</evidence>
<dbReference type="Gene3D" id="1.10.10.10">
    <property type="entry name" value="Winged helix-like DNA-binding domain superfamily/Winged helix DNA-binding domain"/>
    <property type="match status" value="1"/>
</dbReference>
<proteinExistence type="predicted"/>
<dbReference type="PROSITE" id="PS50949">
    <property type="entry name" value="HTH_GNTR"/>
    <property type="match status" value="1"/>
</dbReference>
<dbReference type="Gene3D" id="1.20.120.530">
    <property type="entry name" value="GntR ligand-binding domain-like"/>
    <property type="match status" value="1"/>
</dbReference>
<reference evidence="6 7" key="1">
    <citation type="submission" date="2019-12" db="EMBL/GenBank/DDBJ databases">
        <authorList>
            <person name="Li M."/>
        </authorList>
    </citation>
    <scope>NUCLEOTIDE SEQUENCE [LARGE SCALE GENOMIC DNA]</scope>
    <source>
        <strain evidence="6 7">GBMRC 2046</strain>
    </source>
</reference>
<dbReference type="CDD" id="cd07377">
    <property type="entry name" value="WHTH_GntR"/>
    <property type="match status" value="1"/>
</dbReference>
<keyword evidence="1" id="KW-0805">Transcription regulation</keyword>